<dbReference type="InterPro" id="IPR007527">
    <property type="entry name" value="Znf_SWIM"/>
</dbReference>
<dbReference type="EMBL" id="CARXXK010000002">
    <property type="protein sequence ID" value="CAI6352633.1"/>
    <property type="molecule type" value="Genomic_DNA"/>
</dbReference>
<evidence type="ECO:0000256" key="1">
    <source>
        <dbReference type="PROSITE-ProRule" id="PRU00325"/>
    </source>
</evidence>
<dbReference type="PANTHER" id="PTHR47456">
    <property type="entry name" value="PHD-TYPE DOMAIN-CONTAINING PROTEIN"/>
    <property type="match status" value="1"/>
</dbReference>
<keyword evidence="1" id="KW-0863">Zinc-finger</keyword>
<keyword evidence="1" id="KW-0479">Metal-binding</keyword>
<evidence type="ECO:0000259" key="2">
    <source>
        <dbReference type="PROSITE" id="PS50966"/>
    </source>
</evidence>
<reference evidence="3 4" key="1">
    <citation type="submission" date="2023-01" db="EMBL/GenBank/DDBJ databases">
        <authorList>
            <person name="Whitehead M."/>
        </authorList>
    </citation>
    <scope>NUCLEOTIDE SEQUENCE [LARGE SCALE GENOMIC DNA]</scope>
</reference>
<name>A0AAV0WAE1_9HEMI</name>
<dbReference type="GO" id="GO:0008270">
    <property type="term" value="F:zinc ion binding"/>
    <property type="evidence" value="ECO:0007669"/>
    <property type="project" value="UniProtKB-KW"/>
</dbReference>
<evidence type="ECO:0000313" key="3">
    <source>
        <dbReference type="EMBL" id="CAI6352633.1"/>
    </source>
</evidence>
<organism evidence="3 4">
    <name type="scientific">Macrosiphum euphorbiae</name>
    <name type="common">potato aphid</name>
    <dbReference type="NCBI Taxonomy" id="13131"/>
    <lineage>
        <taxon>Eukaryota</taxon>
        <taxon>Metazoa</taxon>
        <taxon>Ecdysozoa</taxon>
        <taxon>Arthropoda</taxon>
        <taxon>Hexapoda</taxon>
        <taxon>Insecta</taxon>
        <taxon>Pterygota</taxon>
        <taxon>Neoptera</taxon>
        <taxon>Paraneoptera</taxon>
        <taxon>Hemiptera</taxon>
        <taxon>Sternorrhyncha</taxon>
        <taxon>Aphidomorpha</taxon>
        <taxon>Aphidoidea</taxon>
        <taxon>Aphididae</taxon>
        <taxon>Macrosiphini</taxon>
        <taxon>Macrosiphum</taxon>
    </lineage>
</organism>
<sequence length="170" mass="19892">MLQLRTSIMKKKINKIKLDQLLFEVKSEIDSTLYMVNFQLPSCTCLDFNKYHWPCKHICALFIYVPGCSFEDLPQIFQNNVFISPDPRYSITNNTDQLIINKVTVLNEKNENVTINTSVNPSSDLELTTSGNISNIPAQCRELLKKNDRFNLHHRRKSTSRMVKRTRYFK</sequence>
<protein>
    <recommendedName>
        <fullName evidence="2">SWIM-type domain-containing protein</fullName>
    </recommendedName>
</protein>
<dbReference type="PROSITE" id="PS50966">
    <property type="entry name" value="ZF_SWIM"/>
    <property type="match status" value="1"/>
</dbReference>
<accession>A0AAV0WAE1</accession>
<dbReference type="AlphaFoldDB" id="A0AAV0WAE1"/>
<keyword evidence="1" id="KW-0862">Zinc</keyword>
<dbReference type="Proteomes" id="UP001160148">
    <property type="component" value="Unassembled WGS sequence"/>
</dbReference>
<proteinExistence type="predicted"/>
<evidence type="ECO:0000313" key="4">
    <source>
        <dbReference type="Proteomes" id="UP001160148"/>
    </source>
</evidence>
<keyword evidence="4" id="KW-1185">Reference proteome</keyword>
<gene>
    <name evidence="3" type="ORF">MEUPH1_LOCUS8847</name>
</gene>
<dbReference type="Pfam" id="PF04434">
    <property type="entry name" value="SWIM"/>
    <property type="match status" value="1"/>
</dbReference>
<comment type="caution">
    <text evidence="3">The sequence shown here is derived from an EMBL/GenBank/DDBJ whole genome shotgun (WGS) entry which is preliminary data.</text>
</comment>
<feature type="domain" description="SWIM-type" evidence="2">
    <location>
        <begin position="34"/>
        <end position="66"/>
    </location>
</feature>